<feature type="compositionally biased region" description="Low complexity" evidence="1">
    <location>
        <begin position="47"/>
        <end position="70"/>
    </location>
</feature>
<feature type="compositionally biased region" description="Basic and acidic residues" evidence="1">
    <location>
        <begin position="171"/>
        <end position="185"/>
    </location>
</feature>
<feature type="region of interest" description="Disordered" evidence="1">
    <location>
        <begin position="47"/>
        <end position="75"/>
    </location>
</feature>
<feature type="region of interest" description="Disordered" evidence="1">
    <location>
        <begin position="171"/>
        <end position="196"/>
    </location>
</feature>
<comment type="caution">
    <text evidence="2">The sequence shown here is derived from an EMBL/GenBank/DDBJ whole genome shotgun (WGS) entry which is preliminary data.</text>
</comment>
<keyword evidence="3" id="KW-1185">Reference proteome</keyword>
<organism evidence="2 3">
    <name type="scientific">Prorocentrum cordatum</name>
    <dbReference type="NCBI Taxonomy" id="2364126"/>
    <lineage>
        <taxon>Eukaryota</taxon>
        <taxon>Sar</taxon>
        <taxon>Alveolata</taxon>
        <taxon>Dinophyceae</taxon>
        <taxon>Prorocentrales</taxon>
        <taxon>Prorocentraceae</taxon>
        <taxon>Prorocentrum</taxon>
    </lineage>
</organism>
<accession>A0ABN9RKJ7</accession>
<dbReference type="EMBL" id="CAUYUJ010006958">
    <property type="protein sequence ID" value="CAK0819162.1"/>
    <property type="molecule type" value="Genomic_DNA"/>
</dbReference>
<evidence type="ECO:0000256" key="1">
    <source>
        <dbReference type="SAM" id="MobiDB-lite"/>
    </source>
</evidence>
<dbReference type="Proteomes" id="UP001189429">
    <property type="component" value="Unassembled WGS sequence"/>
</dbReference>
<feature type="region of interest" description="Disordered" evidence="1">
    <location>
        <begin position="122"/>
        <end position="144"/>
    </location>
</feature>
<feature type="compositionally biased region" description="Basic and acidic residues" evidence="1">
    <location>
        <begin position="123"/>
        <end position="133"/>
    </location>
</feature>
<feature type="compositionally biased region" description="Polar residues" evidence="1">
    <location>
        <begin position="186"/>
        <end position="196"/>
    </location>
</feature>
<name>A0ABN9RKJ7_9DINO</name>
<protein>
    <submittedName>
        <fullName evidence="2">Uncharacterized protein</fullName>
    </submittedName>
</protein>
<evidence type="ECO:0000313" key="2">
    <source>
        <dbReference type="EMBL" id="CAK0819162.1"/>
    </source>
</evidence>
<evidence type="ECO:0000313" key="3">
    <source>
        <dbReference type="Proteomes" id="UP001189429"/>
    </source>
</evidence>
<reference evidence="2" key="1">
    <citation type="submission" date="2023-10" db="EMBL/GenBank/DDBJ databases">
        <authorList>
            <person name="Chen Y."/>
            <person name="Shah S."/>
            <person name="Dougan E. K."/>
            <person name="Thang M."/>
            <person name="Chan C."/>
        </authorList>
    </citation>
    <scope>NUCLEOTIDE SEQUENCE [LARGE SCALE GENOMIC DNA]</scope>
</reference>
<gene>
    <name evidence="2" type="ORF">PCOR1329_LOCUS21219</name>
</gene>
<sequence length="200" mass="20612">MAPLGFASFATQRTSAARLRGAPAQMSWKVTSAAVAASGGSQRGFAPAGLGGDAAPPAAKGQGAMGKGAPQNFNRVTRGARAPGKVDVDLVDAVISLQNLGLRTEPKVSRVRALAGRVLPGPEIEHGGTEGRAGRPGLHRGCGDQGGEGLVFSYESGPKFVKEISSMIKGKEAHSEDGAEDKDIQATRTSTSTRCQTWRC</sequence>
<proteinExistence type="predicted"/>